<dbReference type="Pfam" id="PF10070">
    <property type="entry name" value="DabA"/>
    <property type="match status" value="1"/>
</dbReference>
<evidence type="ECO:0000256" key="4">
    <source>
        <dbReference type="ARBA" id="ARBA00022833"/>
    </source>
</evidence>
<keyword evidence="7" id="KW-1185">Reference proteome</keyword>
<protein>
    <submittedName>
        <fullName evidence="6">Uncharacterized protein</fullName>
    </submittedName>
</protein>
<dbReference type="RefSeq" id="WP_028462116.1">
    <property type="nucleotide sequence ID" value="NZ_FSRO01000001.1"/>
</dbReference>
<evidence type="ECO:0000313" key="6">
    <source>
        <dbReference type="EMBL" id="SIO30263.1"/>
    </source>
</evidence>
<proteinExistence type="predicted"/>
<dbReference type="eggNOG" id="COG3002">
    <property type="taxonomic scope" value="Bacteria"/>
</dbReference>
<keyword evidence="3" id="KW-0479">Metal-binding</keyword>
<dbReference type="AlphaFoldDB" id="A0A1N6IE16"/>
<dbReference type="InterPro" id="IPR018752">
    <property type="entry name" value="DabA"/>
</dbReference>
<keyword evidence="2" id="KW-1003">Cell membrane</keyword>
<keyword evidence="1" id="KW-0813">Transport</keyword>
<organism evidence="6 7">
    <name type="scientific">Nitrosomonas cryotolerans ATCC 49181</name>
    <dbReference type="NCBI Taxonomy" id="1131553"/>
    <lineage>
        <taxon>Bacteria</taxon>
        <taxon>Pseudomonadati</taxon>
        <taxon>Pseudomonadota</taxon>
        <taxon>Betaproteobacteria</taxon>
        <taxon>Nitrosomonadales</taxon>
        <taxon>Nitrosomonadaceae</taxon>
        <taxon>Nitrosomonas</taxon>
    </lineage>
</organism>
<evidence type="ECO:0000313" key="7">
    <source>
        <dbReference type="Proteomes" id="UP000185062"/>
    </source>
</evidence>
<dbReference type="STRING" id="44575.SAMN05216419_103714"/>
<dbReference type="PANTHER" id="PTHR38344:SF1">
    <property type="entry name" value="INORGANIC CARBON TRANSPORTER SUBUNIT DABA-RELATED"/>
    <property type="match status" value="1"/>
</dbReference>
<dbReference type="EMBL" id="FSRO01000001">
    <property type="protein sequence ID" value="SIO30263.1"/>
    <property type="molecule type" value="Genomic_DNA"/>
</dbReference>
<evidence type="ECO:0000256" key="3">
    <source>
        <dbReference type="ARBA" id="ARBA00022723"/>
    </source>
</evidence>
<evidence type="ECO:0000256" key="2">
    <source>
        <dbReference type="ARBA" id="ARBA00022475"/>
    </source>
</evidence>
<name>A0A1N6IE16_9PROT</name>
<keyword evidence="4" id="KW-0862">Zinc</keyword>
<accession>A0A1N6IE16</accession>
<sequence>MKTENLSFDEHQVLHDLNHYLPMQAPLKNFIHHNTLHSFQNDMKFFDALRTAKKMWGYFTTLELDEYRDLYRSKRIRKDILERAIVERKGAESIDEWMQKLLNEKYDTSVSARVGELRKNWKKYYSIDLDQMVHAFLFRILCHYLDQGISVWPFPVGNKDFLSCIKEMEEKSFTSFFKTKRARNLLISGNCKIEDLLKIVVGDETLYKQYLFDQQFAHPGWSGMVSSVQLDPDSLLNKKKISIHDLVVLELLMEIDALDSHFGESWQPLGTVLENRPVNLFSEVPQTEFDEVLEILHEAFEWSYYDQVLVGIALQDKSWEKKVANKSFQTFFCIDDRLTSFRRYLEQNDPNCETFTTAGFFNVELYYKPEHGNFATKCCPAPVFPKYLVKEVGSQLKMKKDVVFHKHSHSLFQGWLISQTVGFFTAIKLAFDIFRPTAMPAMASSFLHVDSNAKLTVENQDPSDIEDGLQVGFTIKEMTQRVQGVLTSTGLTGSGKGASFAPIVYMIGHGASSVNNTHYTAYDCGACGGRPGSVNARSFCTMANHPEVRAALAKNGIKIPDETQFLPGLHDTTRDDVYFYDEHILTPENAANHKKNIPVFIESLDMHAKERSRRLVSINTKASAKEIHNEVRRRSVSLFEPRPELNHATNAVSIIGRRSLTEKLFLDRRASTSSYDYRTDPDGKYLGVSMGPIGPVMGGIDLEYFFSRTDNHRMGAGTKLPYNVMGLNGVANGSDGDLRTGLPYQMIEVHDPVRLLVIVEHYPKVLLRVLKEAAANFSFYENEWVVLVAVHPETGDLHLYKGNGNFIIYNPLLKELETISDLDKLMESAKKAKHTYVVEATEENLPVYLIDTDNDKAKK</sequence>
<evidence type="ECO:0000256" key="5">
    <source>
        <dbReference type="ARBA" id="ARBA00023136"/>
    </source>
</evidence>
<dbReference type="GO" id="GO:0046872">
    <property type="term" value="F:metal ion binding"/>
    <property type="evidence" value="ECO:0007669"/>
    <property type="project" value="UniProtKB-KW"/>
</dbReference>
<keyword evidence="5" id="KW-0472">Membrane</keyword>
<dbReference type="Proteomes" id="UP000185062">
    <property type="component" value="Unassembled WGS sequence"/>
</dbReference>
<gene>
    <name evidence="6" type="ORF">SAMN02743940_1743</name>
</gene>
<evidence type="ECO:0000256" key="1">
    <source>
        <dbReference type="ARBA" id="ARBA00022448"/>
    </source>
</evidence>
<reference evidence="6 7" key="1">
    <citation type="submission" date="2016-12" db="EMBL/GenBank/DDBJ databases">
        <authorList>
            <person name="Song W.-J."/>
            <person name="Kurnit D.M."/>
        </authorList>
    </citation>
    <scope>NUCLEOTIDE SEQUENCE [LARGE SCALE GENOMIC DNA]</scope>
    <source>
        <strain evidence="6 7">ATCC 49181</strain>
    </source>
</reference>
<dbReference type="PANTHER" id="PTHR38344">
    <property type="entry name" value="UPF0753 PROTEIN AQ_863"/>
    <property type="match status" value="1"/>
</dbReference>